<dbReference type="EMBL" id="JXTC01000384">
    <property type="protein sequence ID" value="PON58590.1"/>
    <property type="molecule type" value="Genomic_DNA"/>
</dbReference>
<evidence type="ECO:0000313" key="1">
    <source>
        <dbReference type="EMBL" id="PON58590.1"/>
    </source>
</evidence>
<dbReference type="InParanoid" id="A0A2P5CC03"/>
<organism evidence="1 2">
    <name type="scientific">Trema orientale</name>
    <name type="common">Charcoal tree</name>
    <name type="synonym">Celtis orientalis</name>
    <dbReference type="NCBI Taxonomy" id="63057"/>
    <lineage>
        <taxon>Eukaryota</taxon>
        <taxon>Viridiplantae</taxon>
        <taxon>Streptophyta</taxon>
        <taxon>Embryophyta</taxon>
        <taxon>Tracheophyta</taxon>
        <taxon>Spermatophyta</taxon>
        <taxon>Magnoliopsida</taxon>
        <taxon>eudicotyledons</taxon>
        <taxon>Gunneridae</taxon>
        <taxon>Pentapetalae</taxon>
        <taxon>rosids</taxon>
        <taxon>fabids</taxon>
        <taxon>Rosales</taxon>
        <taxon>Cannabaceae</taxon>
        <taxon>Trema</taxon>
    </lineage>
</organism>
<evidence type="ECO:0000313" key="2">
    <source>
        <dbReference type="Proteomes" id="UP000237000"/>
    </source>
</evidence>
<gene>
    <name evidence="1" type="ORF">TorRG33x02_290750</name>
</gene>
<proteinExistence type="predicted"/>
<comment type="caution">
    <text evidence="1">The sequence shown here is derived from an EMBL/GenBank/DDBJ whole genome shotgun (WGS) entry which is preliminary data.</text>
</comment>
<accession>A0A2P5CC03</accession>
<keyword evidence="2" id="KW-1185">Reference proteome</keyword>
<reference evidence="2" key="1">
    <citation type="submission" date="2016-06" db="EMBL/GenBank/DDBJ databases">
        <title>Parallel loss of symbiosis genes in relatives of nitrogen-fixing non-legume Parasponia.</title>
        <authorList>
            <person name="Van Velzen R."/>
            <person name="Holmer R."/>
            <person name="Bu F."/>
            <person name="Rutten L."/>
            <person name="Van Zeijl A."/>
            <person name="Liu W."/>
            <person name="Santuari L."/>
            <person name="Cao Q."/>
            <person name="Sharma T."/>
            <person name="Shen D."/>
            <person name="Roswanjaya Y."/>
            <person name="Wardhani T."/>
            <person name="Kalhor M.S."/>
            <person name="Jansen J."/>
            <person name="Van den Hoogen J."/>
            <person name="Gungor B."/>
            <person name="Hartog M."/>
            <person name="Hontelez J."/>
            <person name="Verver J."/>
            <person name="Yang W.-C."/>
            <person name="Schijlen E."/>
            <person name="Repin R."/>
            <person name="Schilthuizen M."/>
            <person name="Schranz E."/>
            <person name="Heidstra R."/>
            <person name="Miyata K."/>
            <person name="Fedorova E."/>
            <person name="Kohlen W."/>
            <person name="Bisseling T."/>
            <person name="Smit S."/>
            <person name="Geurts R."/>
        </authorList>
    </citation>
    <scope>NUCLEOTIDE SEQUENCE [LARGE SCALE GENOMIC DNA]</scope>
    <source>
        <strain evidence="2">cv. RG33-2</strain>
    </source>
</reference>
<protein>
    <submittedName>
        <fullName evidence="1">Uncharacterized protein</fullName>
    </submittedName>
</protein>
<dbReference type="AlphaFoldDB" id="A0A2P5CC03"/>
<dbReference type="OrthoDB" id="10422834at2759"/>
<dbReference type="Proteomes" id="UP000237000">
    <property type="component" value="Unassembled WGS sequence"/>
</dbReference>
<sequence>MFGEYLVIAALANGSYGDLLNIKGEYGKGSYTNLLNRIENSFGYDLLNRKREYGKGSYTNLLNRIENSFGYSAVRRYEISVVMPTVSCVQMLEGKNQFYVCFL</sequence>
<name>A0A2P5CC03_TREOI</name>